<evidence type="ECO:0000313" key="4">
    <source>
        <dbReference type="EMBL" id="CKS94699.1"/>
    </source>
</evidence>
<evidence type="ECO:0000313" key="13">
    <source>
        <dbReference type="EMBL" id="REQ51609.1"/>
    </source>
</evidence>
<dbReference type="Proteomes" id="UP000049023">
    <property type="component" value="Unassembled WGS sequence"/>
</dbReference>
<dbReference type="EMBL" id="LR027516">
    <property type="protein sequence ID" value="VCU50304.1"/>
    <property type="molecule type" value="Genomic_DNA"/>
</dbReference>
<reference evidence="11" key="2">
    <citation type="submission" date="2015-03" db="EMBL/GenBank/DDBJ databases">
        <authorList>
            <consortium name="Pathogen Informatics"/>
            <person name="Murphy D."/>
        </authorList>
    </citation>
    <scope>NUCLEOTIDE SEQUENCE</scope>
    <source>
        <strain evidence="11">N09902308</strain>
    </source>
</reference>
<dbReference type="AlphaFoldDB" id="A0A045JJV9"/>
<evidence type="ECO:0000313" key="14">
    <source>
        <dbReference type="EMBL" id="VCU50304.1"/>
    </source>
</evidence>
<dbReference type="EMBL" id="CQQC01000060">
    <property type="protein sequence ID" value="CNU23977.1"/>
    <property type="molecule type" value="Genomic_DNA"/>
</dbReference>
<organism evidence="11 16">
    <name type="scientific">Mycobacterium tuberculosis</name>
    <dbReference type="NCBI Taxonomy" id="1773"/>
    <lineage>
        <taxon>Bacteria</taxon>
        <taxon>Bacillati</taxon>
        <taxon>Actinomycetota</taxon>
        <taxon>Actinomycetes</taxon>
        <taxon>Mycobacteriales</taxon>
        <taxon>Mycobacteriaceae</taxon>
        <taxon>Mycobacterium</taxon>
        <taxon>Mycobacterium tuberculosis complex</taxon>
    </lineage>
</organism>
<dbReference type="Proteomes" id="UP000046947">
    <property type="component" value="Unassembled WGS sequence"/>
</dbReference>
<evidence type="ECO:0000313" key="3">
    <source>
        <dbReference type="EMBL" id="CKQ91731.1"/>
    </source>
</evidence>
<dbReference type="STRING" id="115862.BBG46_10585"/>
<reference evidence="12 28" key="7">
    <citation type="submission" date="2021-03" db="EMBL/GenBank/DDBJ databases">
        <title>Whole Genome Sequencing of Mycobacterium tuberculosis clinical isolates from Arunachal Pradesh, India.</title>
        <authorList>
            <person name="Singh S."/>
            <person name="Mudliar S.R."/>
            <person name="Kulsum U."/>
            <person name="Rufai S.B."/>
            <person name="Singh P.K."/>
            <person name="Umpo M."/>
            <person name="Nyori M."/>
        </authorList>
    </citation>
    <scope>NUCLEOTIDE SEQUENCE [LARGE SCALE GENOMIC DNA]</scope>
    <source>
        <strain evidence="12 28">OMICS/BPL/0142/20/SP</strain>
    </source>
</reference>
<accession>A0A045JJV9</accession>
<dbReference type="Proteomes" id="UP000048948">
    <property type="component" value="Unassembled WGS sequence"/>
</dbReference>
<dbReference type="Proteomes" id="UP000050164">
    <property type="component" value="Unassembled WGS sequence"/>
</dbReference>
<dbReference type="EMBL" id="QTBD01000155">
    <property type="protein sequence ID" value="REQ51609.1"/>
    <property type="molecule type" value="Genomic_DNA"/>
</dbReference>
<dbReference type="EMBL" id="CFOE01000226">
    <property type="protein sequence ID" value="CFE39566.1"/>
    <property type="molecule type" value="Genomic_DNA"/>
</dbReference>
<evidence type="ECO:0000313" key="6">
    <source>
        <dbReference type="EMBL" id="CNU23977.1"/>
    </source>
</evidence>
<evidence type="ECO:0000313" key="21">
    <source>
        <dbReference type="Proteomes" id="UP000048289"/>
    </source>
</evidence>
<dbReference type="EMBL" id="CNFT01000048">
    <property type="protein sequence ID" value="CKQ91731.1"/>
    <property type="molecule type" value="Genomic_DNA"/>
</dbReference>
<evidence type="ECO:0000313" key="25">
    <source>
        <dbReference type="Proteomes" id="UP000050164"/>
    </source>
</evidence>
<proteinExistence type="predicted"/>
<dbReference type="Proteomes" id="UP000044938">
    <property type="component" value="Unassembled WGS sequence"/>
</dbReference>
<evidence type="ECO:0000313" key="22">
    <source>
        <dbReference type="Proteomes" id="UP000048600"/>
    </source>
</evidence>
<sequence>MNVPWENAHGGALYCLIRGDEFSAWHRLLFQRPGCAESVLACRHFLDGSPVARCSYPEEYHPCVISRIALLCDSVGWTADVERISAWLNGLDRETYELVFAAIEVLEEEGPALGCPLVDTVRGSRHKNMKELRPGSQGRSEVRILFAFDPARQAIMLAAGNKAGRWTQWYDEKIKAADEMFAEHLAQFEDTKPKRRKRKKG</sequence>
<dbReference type="Proteomes" id="UP000039021">
    <property type="component" value="Unassembled WGS sequence"/>
</dbReference>
<evidence type="ECO:0000313" key="10">
    <source>
        <dbReference type="EMBL" id="COW83749.1"/>
    </source>
</evidence>
<dbReference type="OMA" id="WYHEKIK"/>
<dbReference type="EMBL" id="JAGIZI010000037">
    <property type="protein sequence ID" value="MBP0685010.1"/>
    <property type="molecule type" value="Genomic_DNA"/>
</dbReference>
<evidence type="ECO:0000313" key="20">
    <source>
        <dbReference type="Proteomes" id="UP000046947"/>
    </source>
</evidence>
<evidence type="ECO:0000313" key="9">
    <source>
        <dbReference type="EMBL" id="COV48702.1"/>
    </source>
</evidence>
<dbReference type="EMBL" id="CSBK01000407">
    <property type="protein sequence ID" value="COX36310.1"/>
    <property type="molecule type" value="Genomic_DNA"/>
</dbReference>
<dbReference type="Proteomes" id="UP000300237">
    <property type="component" value="Chromosome"/>
</dbReference>
<dbReference type="SMR" id="A0A045JJV9"/>
<dbReference type="EMBL" id="CSAJ01000008">
    <property type="protein sequence ID" value="COV40244.1"/>
    <property type="molecule type" value="Genomic_DNA"/>
</dbReference>
<reference evidence="14 27" key="6">
    <citation type="submission" date="2018-08" db="EMBL/GenBank/DDBJ databases">
        <authorList>
            <person name="Fokvardsen B D."/>
            <person name="Norman A."/>
        </authorList>
    </citation>
    <scope>NUCLEOTIDE SEQUENCE [LARGE SCALE GENOMIC DNA]</scope>
    <source>
        <strain evidence="14 27">DKC2</strain>
    </source>
</reference>
<reference evidence="7" key="1">
    <citation type="submission" date="2015-03" db="EMBL/GenBank/DDBJ databases">
        <authorList>
            <person name="Murphy D."/>
        </authorList>
    </citation>
    <scope>NUCLEOTIDE SEQUENCE [LARGE SCALE GENOMIC DNA]</scope>
    <source>
        <strain evidence="7">K00500041</strain>
    </source>
</reference>
<dbReference type="EMBL" id="CHKL01000467">
    <property type="protein sequence ID" value="COW83749.1"/>
    <property type="molecule type" value="Genomic_DNA"/>
</dbReference>
<reference evidence="15 16" key="3">
    <citation type="submission" date="2015-03" db="EMBL/GenBank/DDBJ databases">
        <authorList>
            <consortium name="Pathogen Informatics"/>
        </authorList>
    </citation>
    <scope>NUCLEOTIDE SEQUENCE [LARGE SCALE GENOMIC DNA]</scope>
    <source>
        <strain evidence="5 23">Bir 172</strain>
        <strain evidence="3 25">Bir 185</strain>
        <strain evidence="4 24">Bir 187</strain>
        <strain evidence="6 17">D00501624</strain>
        <strain evidence="9 19">G09801536</strain>
        <strain evidence="1 21">G09901357</strain>
        <strain evidence="2 20">H09601792</strain>
        <strain evidence="15">K00500041</strain>
        <strain evidence="8 18">M09401471</strain>
        <strain evidence="16">N09902308</strain>
        <strain evidence="10 22">P00601463</strain>
    </source>
</reference>
<dbReference type="Pfam" id="PF05973">
    <property type="entry name" value="Gp49"/>
    <property type="match status" value="1"/>
</dbReference>
<dbReference type="Proteomes" id="UP000256381">
    <property type="component" value="Unassembled WGS sequence"/>
</dbReference>
<dbReference type="PATRIC" id="fig|1773.2383.peg.2325"/>
<dbReference type="Proteomes" id="UP000048289">
    <property type="component" value="Unassembled WGS sequence"/>
</dbReference>
<evidence type="ECO:0000313" key="26">
    <source>
        <dbReference type="Proteomes" id="UP000256381"/>
    </source>
</evidence>
<dbReference type="Proteomes" id="UP000671119">
    <property type="component" value="Unassembled WGS sequence"/>
</dbReference>
<evidence type="ECO:0000313" key="17">
    <source>
        <dbReference type="Proteomes" id="UP000039217"/>
    </source>
</evidence>
<evidence type="ECO:0000313" key="2">
    <source>
        <dbReference type="EMBL" id="CFE49378.1"/>
    </source>
</evidence>
<evidence type="ECO:0000313" key="28">
    <source>
        <dbReference type="Proteomes" id="UP000671119"/>
    </source>
</evidence>
<dbReference type="EMBL" id="CSAE01000083">
    <property type="protein sequence ID" value="COV30513.1"/>
    <property type="molecule type" value="Genomic_DNA"/>
</dbReference>
<name>A0A045JJV9_MYCTX</name>
<evidence type="ECO:0000313" key="16">
    <source>
        <dbReference type="Proteomes" id="UP000039021"/>
    </source>
</evidence>
<dbReference type="Proteomes" id="UP000045842">
    <property type="component" value="Unassembled WGS sequence"/>
</dbReference>
<reference evidence="13 26" key="4">
    <citation type="journal article" date="2017" name="N. Engl. J. Med.">
        <title>Transmission of Extensively Drug-Resistant Tuberculosis in South Africa.</title>
        <authorList>
            <person name="Shah N.S."/>
            <person name="Auld S.C."/>
            <person name="Brust J.C."/>
            <person name="Mathema B."/>
            <person name="Ismail N."/>
            <person name="Moodley P."/>
            <person name="Mlisana K."/>
            <person name="Allana S."/>
            <person name="Campbell A."/>
            <person name="Mthiyane T."/>
            <person name="Morris N."/>
            <person name="Mpangase P."/>
            <person name="van der Meulen H."/>
            <person name="Omar S.V."/>
            <person name="Brown T.S."/>
            <person name="Narechania A."/>
            <person name="Shaskina E."/>
            <person name="Kapwata T."/>
            <person name="Kreiswirth B."/>
            <person name="Gandhi N.R."/>
        </authorList>
    </citation>
    <scope>NUCLEOTIDE SEQUENCE [LARGE SCALE GENOMIC DNA]</scope>
    <source>
        <strain evidence="13 26">32301_S10</strain>
    </source>
</reference>
<dbReference type="EMBL" id="CNFU01001051">
    <property type="protein sequence ID" value="CKS94699.1"/>
    <property type="molecule type" value="Genomic_DNA"/>
</dbReference>
<dbReference type="Proteomes" id="UP000039217">
    <property type="component" value="Unassembled WGS sequence"/>
</dbReference>
<evidence type="ECO:0000313" key="7">
    <source>
        <dbReference type="EMBL" id="COV30513.1"/>
    </source>
</evidence>
<evidence type="ECO:0000313" key="12">
    <source>
        <dbReference type="EMBL" id="MBP0685010.1"/>
    </source>
</evidence>
<dbReference type="InterPro" id="IPR009241">
    <property type="entry name" value="HigB-like"/>
</dbReference>
<evidence type="ECO:0000313" key="24">
    <source>
        <dbReference type="Proteomes" id="UP000049023"/>
    </source>
</evidence>
<dbReference type="RefSeq" id="WP_003900449.1">
    <property type="nucleotide sequence ID" value="NZ_AP018033.1"/>
</dbReference>
<dbReference type="Proteomes" id="UP000048600">
    <property type="component" value="Unassembled WGS sequence"/>
</dbReference>
<evidence type="ECO:0000313" key="5">
    <source>
        <dbReference type="EMBL" id="CKT32181.1"/>
    </source>
</evidence>
<evidence type="ECO:0000313" key="23">
    <source>
        <dbReference type="Proteomes" id="UP000048948"/>
    </source>
</evidence>
<dbReference type="Proteomes" id="UP000038802">
    <property type="component" value="Unassembled WGS sequence"/>
</dbReference>
<gene>
    <name evidence="14" type="ORF">DKC2_2143</name>
    <name evidence="13" type="ORF">DSJ38_12005</name>
    <name evidence="6" type="ORF">ERS007661_00333</name>
    <name evidence="9" type="ORF">ERS007679_01937</name>
    <name evidence="1" type="ORF">ERS007681_01946</name>
    <name evidence="2" type="ORF">ERS007688_01436</name>
    <name evidence="7" type="ORF">ERS007703_01088</name>
    <name evidence="8" type="ORF">ERS007720_00135</name>
    <name evidence="11" type="ORF">ERS007739_01161</name>
    <name evidence="10" type="ORF">ERS007741_03252</name>
    <name evidence="5" type="ORF">ERS027646_03344</name>
    <name evidence="3" type="ORF">ERS027659_00372</name>
    <name evidence="4" type="ORF">ERS027661_03735</name>
    <name evidence="12" type="ORF">J8J21_18235</name>
</gene>
<evidence type="ECO:0000313" key="11">
    <source>
        <dbReference type="EMBL" id="COX36310.1"/>
    </source>
</evidence>
<dbReference type="EMBL" id="CSAD01000236">
    <property type="protein sequence ID" value="COV48702.1"/>
    <property type="molecule type" value="Genomic_DNA"/>
</dbReference>
<evidence type="ECO:0000313" key="18">
    <source>
        <dbReference type="Proteomes" id="UP000044938"/>
    </source>
</evidence>
<dbReference type="EMBL" id="CFOH01000184">
    <property type="protein sequence ID" value="CFE49378.1"/>
    <property type="molecule type" value="Genomic_DNA"/>
</dbReference>
<evidence type="ECO:0000313" key="19">
    <source>
        <dbReference type="Proteomes" id="UP000045842"/>
    </source>
</evidence>
<protein>
    <submittedName>
        <fullName evidence="12">Type II toxin-antitoxin system RelE/ParE family toxin</fullName>
    </submittedName>
    <submittedName>
        <fullName evidence="11">Uncharacterized protein conserved in bacteria</fullName>
    </submittedName>
</protein>
<evidence type="ECO:0000313" key="27">
    <source>
        <dbReference type="Proteomes" id="UP000300237"/>
    </source>
</evidence>
<evidence type="ECO:0000313" key="15">
    <source>
        <dbReference type="Proteomes" id="UP000038802"/>
    </source>
</evidence>
<dbReference type="EMBL" id="CNGE01000771">
    <property type="protein sequence ID" value="CKT32181.1"/>
    <property type="molecule type" value="Genomic_DNA"/>
</dbReference>
<evidence type="ECO:0000313" key="8">
    <source>
        <dbReference type="EMBL" id="COV40244.1"/>
    </source>
</evidence>
<evidence type="ECO:0000313" key="1">
    <source>
        <dbReference type="EMBL" id="CFE39566.1"/>
    </source>
</evidence>
<reference evidence="13" key="5">
    <citation type="submission" date="2018-07" db="EMBL/GenBank/DDBJ databases">
        <authorList>
            <person name="Shah S."/>
            <person name="Brown T."/>
            <person name="Auld S."/>
            <person name="Bratton K."/>
            <person name="Narechania A."/>
            <person name="Mathema B."/>
            <person name="Gandhi N."/>
        </authorList>
    </citation>
    <scope>NUCLEOTIDE SEQUENCE</scope>
    <source>
        <strain evidence="13">32301_S10</strain>
    </source>
</reference>